<keyword evidence="2" id="KW-1185">Reference proteome</keyword>
<organism evidence="1 2">
    <name type="scientific">Gottfriedia luciferensis</name>
    <dbReference type="NCBI Taxonomy" id="178774"/>
    <lineage>
        <taxon>Bacteria</taxon>
        <taxon>Bacillati</taxon>
        <taxon>Bacillota</taxon>
        <taxon>Bacilli</taxon>
        <taxon>Bacillales</taxon>
        <taxon>Bacillaceae</taxon>
        <taxon>Gottfriedia</taxon>
    </lineage>
</organism>
<protein>
    <submittedName>
        <fullName evidence="1">Uncharacterized protein</fullName>
    </submittedName>
</protein>
<evidence type="ECO:0000313" key="2">
    <source>
        <dbReference type="Proteomes" id="UP000094580"/>
    </source>
</evidence>
<reference evidence="1 2" key="1">
    <citation type="submission" date="2016-07" db="EMBL/GenBank/DDBJ databases">
        <authorList>
            <person name="Townsley L."/>
            <person name="Shank E.A."/>
        </authorList>
    </citation>
    <scope>NUCLEOTIDE SEQUENCE [LARGE SCALE GENOMIC DNA]</scope>
    <source>
        <strain evidence="1 2">CH01</strain>
    </source>
</reference>
<name>A0ABX2ZN31_9BACI</name>
<dbReference type="EMBL" id="MDKC01000033">
    <property type="protein sequence ID" value="ODG90787.1"/>
    <property type="molecule type" value="Genomic_DNA"/>
</dbReference>
<dbReference type="RefSeq" id="WP_069034651.1">
    <property type="nucleotide sequence ID" value="NZ_MDKC01000033.1"/>
</dbReference>
<evidence type="ECO:0000313" key="1">
    <source>
        <dbReference type="EMBL" id="ODG90787.1"/>
    </source>
</evidence>
<gene>
    <name evidence="1" type="ORF">BED47_10065</name>
</gene>
<proteinExistence type="predicted"/>
<dbReference type="Proteomes" id="UP000094580">
    <property type="component" value="Unassembled WGS sequence"/>
</dbReference>
<accession>A0ABX2ZN31</accession>
<sequence>MSTLITGQEQTRKKTVNFKSFFQRFTKNQLIDETPSQLLHNELRSLQKLLELKEINFIYADPEYIDVAIMELEAIRTKYSITVRQLKEIQSASVV</sequence>
<comment type="caution">
    <text evidence="1">The sequence shown here is derived from an EMBL/GenBank/DDBJ whole genome shotgun (WGS) entry which is preliminary data.</text>
</comment>